<dbReference type="GeneID" id="34016225"/>
<dbReference type="Proteomes" id="UP000197050">
    <property type="component" value="Chromosome"/>
</dbReference>
<gene>
    <name evidence="1" type="ORF">CEP68_06275</name>
</gene>
<evidence type="ECO:0000313" key="1">
    <source>
        <dbReference type="EMBL" id="ASE39138.1"/>
    </source>
</evidence>
<organism evidence="1 2">
    <name type="scientific">Brevundimonas vesicularis</name>
    <name type="common">Pseudomonas vesicularis</name>
    <dbReference type="NCBI Taxonomy" id="41276"/>
    <lineage>
        <taxon>Bacteria</taxon>
        <taxon>Pseudomonadati</taxon>
        <taxon>Pseudomonadota</taxon>
        <taxon>Alphaproteobacteria</taxon>
        <taxon>Caulobacterales</taxon>
        <taxon>Caulobacteraceae</taxon>
        <taxon>Brevundimonas</taxon>
    </lineage>
</organism>
<reference evidence="2" key="1">
    <citation type="submission" date="2017-06" db="EMBL/GenBank/DDBJ databases">
        <title>FDA dAtabase for Regulatory Grade micrObial Sequences (FDA-ARGOS): Supporting development and validation of Infectious Disease Dx tests.</title>
        <authorList>
            <person name="Minogue T."/>
            <person name="Wolcott M."/>
            <person name="Wasieloski L."/>
            <person name="Aguilar W."/>
            <person name="Moore D."/>
            <person name="Tallon L."/>
            <person name="Sadzewicz L."/>
            <person name="Sengamalay N."/>
            <person name="Ott S."/>
            <person name="Godinez A."/>
            <person name="Nagaraj S."/>
            <person name="Nadendla S."/>
            <person name="Geyer C."/>
            <person name="Sichtig H."/>
        </authorList>
    </citation>
    <scope>NUCLEOTIDE SEQUENCE [LARGE SCALE GENOMIC DNA]</scope>
    <source>
        <strain evidence="2">FDAARGOS_289</strain>
    </source>
</reference>
<proteinExistence type="predicted"/>
<evidence type="ECO:0000313" key="2">
    <source>
        <dbReference type="Proteomes" id="UP000197050"/>
    </source>
</evidence>
<name>A0A1Z3U785_BREVE</name>
<dbReference type="RefSeq" id="WP_088582457.1">
    <property type="nucleotide sequence ID" value="NZ_CP022048.2"/>
</dbReference>
<dbReference type="EMBL" id="CP022048">
    <property type="protein sequence ID" value="ASE39138.1"/>
    <property type="molecule type" value="Genomic_DNA"/>
</dbReference>
<sequence>MQPKHPAWEPTEPEWVNLAPGVRWLLRRPDGADKMIVASDVSQAMSRIYQGRAELEALGLEPEMQNADHVLSLDQIVGYSSLLTANRYAQRCLVDWEGMDHPKTGEKIDFTDPSAVHDALVFGAPETHAPLLTPFLAWIDQPKRPMGAETVRLRALAKDHWTGGAERCRTCADESDPCAKGGSIEGQICPRLANTPQTPEGTAAWEIASSTAGMWDRAGMAGTVTGFHYREALLVFETNYVGGGSQLDFGAAFAAFRAIEAGRLEAEAEQAKSDAPAES</sequence>
<protein>
    <submittedName>
        <fullName evidence="1">Uncharacterized protein</fullName>
    </submittedName>
</protein>
<dbReference type="AlphaFoldDB" id="A0A1Z3U785"/>
<dbReference type="KEGG" id="bvc:CEP68_06275"/>
<accession>A0A1Z3U785</accession>